<gene>
    <name evidence="2" type="ORF">AKO1_011397</name>
</gene>
<dbReference type="AlphaFoldDB" id="A0AAW2ZK51"/>
<feature type="compositionally biased region" description="Polar residues" evidence="1">
    <location>
        <begin position="70"/>
        <end position="90"/>
    </location>
</feature>
<protein>
    <submittedName>
        <fullName evidence="2">Disco-interacting protein</fullName>
    </submittedName>
</protein>
<name>A0AAW2ZK51_9EUKA</name>
<feature type="region of interest" description="Disordered" evidence="1">
    <location>
        <begin position="822"/>
        <end position="842"/>
    </location>
</feature>
<evidence type="ECO:0000256" key="1">
    <source>
        <dbReference type="SAM" id="MobiDB-lite"/>
    </source>
</evidence>
<dbReference type="Proteomes" id="UP001431209">
    <property type="component" value="Unassembled WGS sequence"/>
</dbReference>
<accession>A0AAW2ZK51</accession>
<comment type="caution">
    <text evidence="2">The sequence shown here is derived from an EMBL/GenBank/DDBJ whole genome shotgun (WGS) entry which is preliminary data.</text>
</comment>
<organism evidence="2 3">
    <name type="scientific">Acrasis kona</name>
    <dbReference type="NCBI Taxonomy" id="1008807"/>
    <lineage>
        <taxon>Eukaryota</taxon>
        <taxon>Discoba</taxon>
        <taxon>Heterolobosea</taxon>
        <taxon>Tetramitia</taxon>
        <taxon>Eutetramitia</taxon>
        <taxon>Acrasidae</taxon>
        <taxon>Acrasis</taxon>
    </lineage>
</organism>
<sequence>MSIDQKIQNVSKDICESYSQKITEALFHNHVTKEKKRFQEINNVMVESSPTSQTTVEKTEEPPKETTLTDASSEQQHAPGETNTEDNSQTLNATEVVKPGEAVDKVDEKLQELVIQDKEERRVSVEFDWDSFRDLFQSLVSEGAEEVIDTILESLVSKDCAVSLLSTLLEHCKHPSQTEVGGGGDAAAATAISGRSKHGLIRGFLQSGLKRYIIKYSEDPNEWGYYKDGVLCDVVEIDVTDNEEINWIFRDVTQNIEHCTEMQQFAVVKHYIPEYQSRIRNVFLFDVKLTIDWASIDYAAQDYAKAVYTIYHEKSAYVLGQILEAFEWICTYEEDDLVDSLALGLSTVNVTLQPGNDATRKDFDIDVRYKTLTLRLCLEADEFQGVFRKKDLLPIIKVAGLYDSKISKLFKNELLSAAACTYKVPRGDLSMVRDVLSRTSLGWWAPNQKDQDAIDSCRKFIESYYKKRIQKWNSNMEQQLQQVQEQGEPIVNVIDGDNSQLTNQDIQHQMQLQQQYRQISNIGPEDSNEELLQSIEDFEQIIKAWHVIKFNKRSMHQERYLVLTNKAYWTFKYDPPTSSSQGSVDEKHFKRHDLCDFCVADIGNLEQTSEFTVQALKVFTFEKRKKDMFGHDWSEVRAGDRKGKLSGELRKSLTVTMGNTGDEYEMLGALTEHLNAKRSTIVNQDGTISRKKVKKADRERPNTVGCYSSIFLPFGQLEPQAITDILTEIAWCIYAAAVSRQKHRGLTYEPFMNQIMTIPKKGLGSKLYNILGVGLTTSKKKNSIVGSTSSPSTEVRKPSGGQVEQPKINIEVMKKHQPVTNSSGKVVNGILKPPKPPVPDSEIEDHSIVRRIVSHDRRITFKPQVQVFYTGDNQDGESTGDKFFAVSQSVEGG</sequence>
<evidence type="ECO:0000313" key="3">
    <source>
        <dbReference type="Proteomes" id="UP001431209"/>
    </source>
</evidence>
<reference evidence="2 3" key="1">
    <citation type="submission" date="2024-03" db="EMBL/GenBank/DDBJ databases">
        <title>The Acrasis kona genome and developmental transcriptomes reveal deep origins of eukaryotic multicellular pathways.</title>
        <authorList>
            <person name="Sheikh S."/>
            <person name="Fu C.-J."/>
            <person name="Brown M.W."/>
            <person name="Baldauf S.L."/>
        </authorList>
    </citation>
    <scope>NUCLEOTIDE SEQUENCE [LARGE SCALE GENOMIC DNA]</scope>
    <source>
        <strain evidence="2 3">ATCC MYA-3509</strain>
    </source>
</reference>
<evidence type="ECO:0000313" key="2">
    <source>
        <dbReference type="EMBL" id="KAL0489687.1"/>
    </source>
</evidence>
<feature type="region of interest" description="Disordered" evidence="1">
    <location>
        <begin position="781"/>
        <end position="805"/>
    </location>
</feature>
<keyword evidence="3" id="KW-1185">Reference proteome</keyword>
<dbReference type="EMBL" id="JAOPGA020001588">
    <property type="protein sequence ID" value="KAL0489687.1"/>
    <property type="molecule type" value="Genomic_DNA"/>
</dbReference>
<feature type="compositionally biased region" description="Polar residues" evidence="1">
    <location>
        <begin position="784"/>
        <end position="793"/>
    </location>
</feature>
<proteinExistence type="predicted"/>
<feature type="region of interest" description="Disordered" evidence="1">
    <location>
        <begin position="45"/>
        <end position="90"/>
    </location>
</feature>